<dbReference type="AlphaFoldDB" id="A3ILR6"/>
<evidence type="ECO:0000313" key="2">
    <source>
        <dbReference type="EMBL" id="EAZ92717.1"/>
    </source>
</evidence>
<sequence>MTIAKVSSASQKKFFRPRRWFEKIMALIVLVNYILVIFDLTYIPLRDFWLQGKVQVYIKIGTFEREIPKPSLRVIPESVSDFITQYDIIKGIEPYRDTALYLDKVEDLNEAVNQLVSQQAFTDSNTAENSEFQANIDERLADLRERSREMIADNPFQVANKTGTLERIKNKMREHVFDTEESSAKDAFEQFWSEENFRRNSWRDELNFFDQQIAPLIATNYFRPVGENGEPVENFGLIDFPFFLLFLTEFLARTWYISRRHTGVSWFDAMLWRWYDIFLLIPILRFLRIIPLIVRLDQSNLIDLKAIKKQASQGFVAGIAHDVTEVVILQVVNQIQGTIEDGTVRDILMRQNTKQYVDINNVNETSELVKLMANLVITKVIPEIRPEAEEFLRYNVDKALTQTPAYRGLENVPGVKGMQHQLTERLVSQLYEGLSVGLQGLLIEDPEFDRLLEKLVEKFSKSLGTELQAEHSIDQIESLLNDLLEEIKINYVQNLSQENIENILEQTRALRQGQQTQITQYR</sequence>
<keyword evidence="1" id="KW-1133">Transmembrane helix</keyword>
<reference evidence="2 3" key="1">
    <citation type="submission" date="2007-03" db="EMBL/GenBank/DDBJ databases">
        <authorList>
            <person name="Stal L."/>
            <person name="Ferriera S."/>
            <person name="Johnson J."/>
            <person name="Kravitz S."/>
            <person name="Beeson K."/>
            <person name="Sutton G."/>
            <person name="Rogers Y.-H."/>
            <person name="Friedman R."/>
            <person name="Frazier M."/>
            <person name="Venter J.C."/>
        </authorList>
    </citation>
    <scope>NUCLEOTIDE SEQUENCE [LARGE SCALE GENOMIC DNA]</scope>
    <source>
        <strain evidence="2 3">CCY0110</strain>
    </source>
</reference>
<protein>
    <submittedName>
        <fullName evidence="2">Uncharacterized protein</fullName>
    </submittedName>
</protein>
<accession>A3ILR6</accession>
<keyword evidence="1" id="KW-0472">Membrane</keyword>
<organism evidence="2 3">
    <name type="scientific">Crocosphaera chwakensis CCY0110</name>
    <dbReference type="NCBI Taxonomy" id="391612"/>
    <lineage>
        <taxon>Bacteria</taxon>
        <taxon>Bacillati</taxon>
        <taxon>Cyanobacteriota</taxon>
        <taxon>Cyanophyceae</taxon>
        <taxon>Oscillatoriophycideae</taxon>
        <taxon>Chroococcales</taxon>
        <taxon>Aphanothecaceae</taxon>
        <taxon>Crocosphaera</taxon>
        <taxon>Crocosphaera chwakensis</taxon>
    </lineage>
</organism>
<gene>
    <name evidence="2" type="ORF">CY0110_24161</name>
</gene>
<comment type="caution">
    <text evidence="2">The sequence shown here is derived from an EMBL/GenBank/DDBJ whole genome shotgun (WGS) entry which is preliminary data.</text>
</comment>
<evidence type="ECO:0000256" key="1">
    <source>
        <dbReference type="SAM" id="Phobius"/>
    </source>
</evidence>
<evidence type="ECO:0000313" key="3">
    <source>
        <dbReference type="Proteomes" id="UP000003781"/>
    </source>
</evidence>
<dbReference type="EMBL" id="AAXW01000005">
    <property type="protein sequence ID" value="EAZ92717.1"/>
    <property type="molecule type" value="Genomic_DNA"/>
</dbReference>
<dbReference type="RefSeq" id="WP_008274290.1">
    <property type="nucleotide sequence ID" value="NZ_AAXW01000005.1"/>
</dbReference>
<dbReference type="eggNOG" id="COG3779">
    <property type="taxonomic scope" value="Bacteria"/>
</dbReference>
<keyword evidence="1" id="KW-0812">Transmembrane</keyword>
<keyword evidence="3" id="KW-1185">Reference proteome</keyword>
<name>A3ILR6_9CHRO</name>
<proteinExistence type="predicted"/>
<dbReference type="Proteomes" id="UP000003781">
    <property type="component" value="Unassembled WGS sequence"/>
</dbReference>
<dbReference type="OrthoDB" id="501625at2"/>
<feature type="transmembrane region" description="Helical" evidence="1">
    <location>
        <begin position="20"/>
        <end position="43"/>
    </location>
</feature>